<protein>
    <submittedName>
        <fullName evidence="7">ABC-2 type transport system permease protein</fullName>
    </submittedName>
</protein>
<keyword evidence="2 5" id="KW-0812">Transmembrane</keyword>
<dbReference type="EMBL" id="FXAW01000011">
    <property type="protein sequence ID" value="SMG52583.1"/>
    <property type="molecule type" value="Genomic_DNA"/>
</dbReference>
<dbReference type="Gene3D" id="3.40.190.10">
    <property type="entry name" value="Periplasmic binding protein-like II"/>
    <property type="match status" value="1"/>
</dbReference>
<accession>A0A1X7LGX4</accession>
<keyword evidence="3 5" id="KW-1133">Transmembrane helix</keyword>
<proteinExistence type="predicted"/>
<feature type="transmembrane region" description="Helical" evidence="5">
    <location>
        <begin position="340"/>
        <end position="361"/>
    </location>
</feature>
<feature type="transmembrane region" description="Helical" evidence="5">
    <location>
        <begin position="302"/>
        <end position="328"/>
    </location>
</feature>
<evidence type="ECO:0000313" key="8">
    <source>
        <dbReference type="Proteomes" id="UP000193804"/>
    </source>
</evidence>
<dbReference type="InterPro" id="IPR013525">
    <property type="entry name" value="ABC2_TM"/>
</dbReference>
<evidence type="ECO:0000256" key="2">
    <source>
        <dbReference type="ARBA" id="ARBA00022692"/>
    </source>
</evidence>
<evidence type="ECO:0000256" key="4">
    <source>
        <dbReference type="ARBA" id="ARBA00023136"/>
    </source>
</evidence>
<comment type="subcellular location">
    <subcellularLocation>
        <location evidence="1">Membrane</location>
        <topology evidence="1">Multi-pass membrane protein</topology>
    </subcellularLocation>
</comment>
<feature type="transmembrane region" description="Helical" evidence="5">
    <location>
        <begin position="176"/>
        <end position="195"/>
    </location>
</feature>
<feature type="transmembrane region" description="Helical" evidence="5">
    <location>
        <begin position="21"/>
        <end position="44"/>
    </location>
</feature>
<feature type="transmembrane region" description="Helical" evidence="5">
    <location>
        <begin position="367"/>
        <end position="388"/>
    </location>
</feature>
<reference evidence="8" key="1">
    <citation type="submission" date="2017-04" db="EMBL/GenBank/DDBJ databases">
        <authorList>
            <person name="Varghese N."/>
            <person name="Submissions S."/>
        </authorList>
    </citation>
    <scope>NUCLEOTIDE SEQUENCE [LARGE SCALE GENOMIC DNA]</scope>
    <source>
        <strain evidence="8">DSM 4125</strain>
    </source>
</reference>
<dbReference type="OrthoDB" id="9768837at2"/>
<dbReference type="STRING" id="1028.SAMN05661096_03986"/>
<dbReference type="AlphaFoldDB" id="A0A1X7LGX4"/>
<dbReference type="GO" id="GO:0016020">
    <property type="term" value="C:membrane"/>
    <property type="evidence" value="ECO:0007669"/>
    <property type="project" value="UniProtKB-SubCell"/>
</dbReference>
<dbReference type="Pfam" id="PF12698">
    <property type="entry name" value="ABC2_membrane_3"/>
    <property type="match status" value="1"/>
</dbReference>
<name>A0A1X7LGX4_9BACT</name>
<sequence length="441" mass="48949">MSKIGLVIKREFDSRVKKKSFLLATILVPLLFPAIIGGMIYFAIEESKNAEQQKVYVLDEAGSFNFENDKKYAFEELNINLEEAKTIFTESEAYALLYFPKLELSDPQGITMYAKKNPSLQASSYFENQIESQIRDQKLKASGINEAELESLKTNISLSTINVSDSGEEKASSAGVAYGIAYAFSFLVYMFVLIYGSQIMQGVIEEKSSKIVEIIVSSVKPFQLMIGKVVGVASVGLLQFVIWVVLIFVLSSAVFSMFDLNPADMQSAQQSMSGMNGNSETQAMMENSKVGEILNIVYDIPYAYYISVFAFFFISGYLLYGALFAAVGSAVDNISDAQQFTMPITMPMIIGFLGTFMFVMPEPDGNVSFWLSIIPFTAPVAMMARVAFGVPAWELALSMGLMVVGFLFTIWMAGRIYRIGILMHGTKVNYKTLLKWVKTNS</sequence>
<feature type="transmembrane region" description="Helical" evidence="5">
    <location>
        <begin position="395"/>
        <end position="414"/>
    </location>
</feature>
<keyword evidence="8" id="KW-1185">Reference proteome</keyword>
<evidence type="ECO:0000256" key="1">
    <source>
        <dbReference type="ARBA" id="ARBA00004141"/>
    </source>
</evidence>
<evidence type="ECO:0000259" key="6">
    <source>
        <dbReference type="Pfam" id="PF12698"/>
    </source>
</evidence>
<dbReference type="PANTHER" id="PTHR43471">
    <property type="entry name" value="ABC TRANSPORTER PERMEASE"/>
    <property type="match status" value="1"/>
</dbReference>
<dbReference type="RefSeq" id="WP_085519103.1">
    <property type="nucleotide sequence ID" value="NZ_FXAW01000011.1"/>
</dbReference>
<feature type="domain" description="ABC-2 type transporter transmembrane" evidence="6">
    <location>
        <begin position="19"/>
        <end position="413"/>
    </location>
</feature>
<gene>
    <name evidence="7" type="ORF">SAMN05661096_03986</name>
</gene>
<evidence type="ECO:0000256" key="5">
    <source>
        <dbReference type="SAM" id="Phobius"/>
    </source>
</evidence>
<keyword evidence="4 5" id="KW-0472">Membrane</keyword>
<dbReference type="GO" id="GO:0140359">
    <property type="term" value="F:ABC-type transporter activity"/>
    <property type="evidence" value="ECO:0007669"/>
    <property type="project" value="InterPro"/>
</dbReference>
<dbReference type="PANTHER" id="PTHR43471:SF3">
    <property type="entry name" value="ABC TRANSPORTER PERMEASE PROTEIN NATB"/>
    <property type="match status" value="1"/>
</dbReference>
<dbReference type="Proteomes" id="UP000193804">
    <property type="component" value="Unassembled WGS sequence"/>
</dbReference>
<evidence type="ECO:0000256" key="3">
    <source>
        <dbReference type="ARBA" id="ARBA00022989"/>
    </source>
</evidence>
<feature type="transmembrane region" description="Helical" evidence="5">
    <location>
        <begin position="229"/>
        <end position="255"/>
    </location>
</feature>
<dbReference type="SUPFAM" id="SSF53850">
    <property type="entry name" value="Periplasmic binding protein-like II"/>
    <property type="match status" value="1"/>
</dbReference>
<evidence type="ECO:0000313" key="7">
    <source>
        <dbReference type="EMBL" id="SMG52583.1"/>
    </source>
</evidence>
<organism evidence="7 8">
    <name type="scientific">Marivirga sericea</name>
    <dbReference type="NCBI Taxonomy" id="1028"/>
    <lineage>
        <taxon>Bacteria</taxon>
        <taxon>Pseudomonadati</taxon>
        <taxon>Bacteroidota</taxon>
        <taxon>Cytophagia</taxon>
        <taxon>Cytophagales</taxon>
        <taxon>Marivirgaceae</taxon>
        <taxon>Marivirga</taxon>
    </lineage>
</organism>